<evidence type="ECO:0000256" key="8">
    <source>
        <dbReference type="ARBA" id="ARBA00023065"/>
    </source>
</evidence>
<evidence type="ECO:0000256" key="3">
    <source>
        <dbReference type="ARBA" id="ARBA00022448"/>
    </source>
</evidence>
<dbReference type="PANTHER" id="PTHR11690">
    <property type="entry name" value="AMILORIDE-SENSITIVE SODIUM CHANNEL-RELATED"/>
    <property type="match status" value="1"/>
</dbReference>
<dbReference type="InterPro" id="IPR001873">
    <property type="entry name" value="ENaC"/>
</dbReference>
<keyword evidence="7" id="KW-0915">Sodium</keyword>
<evidence type="ECO:0000256" key="7">
    <source>
        <dbReference type="ARBA" id="ARBA00023053"/>
    </source>
</evidence>
<name>A0A553PDT2_TIGCA</name>
<comment type="similarity">
    <text evidence="2 12">Belongs to the amiloride-sensitive sodium channel (TC 1.A.6) family.</text>
</comment>
<evidence type="ECO:0000256" key="10">
    <source>
        <dbReference type="ARBA" id="ARBA00023201"/>
    </source>
</evidence>
<keyword evidence="4 12" id="KW-0894">Sodium channel</keyword>
<dbReference type="PANTHER" id="PTHR11690:SF300">
    <property type="entry name" value="PICKPOCKET PROTEIN 19"/>
    <property type="match status" value="1"/>
</dbReference>
<dbReference type="AlphaFoldDB" id="A0A553PDT2"/>
<reference evidence="14 15" key="1">
    <citation type="journal article" date="2018" name="Nat. Ecol. Evol.">
        <title>Genomic signatures of mitonuclear coevolution across populations of Tigriopus californicus.</title>
        <authorList>
            <person name="Barreto F.S."/>
            <person name="Watson E.T."/>
            <person name="Lima T.G."/>
            <person name="Willett C.S."/>
            <person name="Edmands S."/>
            <person name="Li W."/>
            <person name="Burton R.S."/>
        </authorList>
    </citation>
    <scope>NUCLEOTIDE SEQUENCE [LARGE SCALE GENOMIC DNA]</scope>
    <source>
        <strain evidence="14 15">San Diego</strain>
    </source>
</reference>
<dbReference type="STRING" id="6832.A0A553PDT2"/>
<evidence type="ECO:0000313" key="15">
    <source>
        <dbReference type="Proteomes" id="UP000318571"/>
    </source>
</evidence>
<dbReference type="Pfam" id="PF00858">
    <property type="entry name" value="ASC"/>
    <property type="match status" value="2"/>
</dbReference>
<evidence type="ECO:0000256" key="4">
    <source>
        <dbReference type="ARBA" id="ARBA00022461"/>
    </source>
</evidence>
<feature type="transmembrane region" description="Helical" evidence="13">
    <location>
        <begin position="559"/>
        <end position="586"/>
    </location>
</feature>
<gene>
    <name evidence="14" type="ORF">TCAL_00579</name>
</gene>
<proteinExistence type="inferred from homology"/>
<protein>
    <submittedName>
        <fullName evidence="14">Uncharacterized protein</fullName>
    </submittedName>
</protein>
<comment type="subcellular location">
    <subcellularLocation>
        <location evidence="1">Membrane</location>
        <topology evidence="1">Multi-pass membrane protein</topology>
    </subcellularLocation>
</comment>
<evidence type="ECO:0000256" key="9">
    <source>
        <dbReference type="ARBA" id="ARBA00023136"/>
    </source>
</evidence>
<dbReference type="Proteomes" id="UP000318571">
    <property type="component" value="Chromosome 2"/>
</dbReference>
<keyword evidence="8 12" id="KW-0406">Ion transport</keyword>
<keyword evidence="6 13" id="KW-1133">Transmembrane helix</keyword>
<evidence type="ECO:0000256" key="6">
    <source>
        <dbReference type="ARBA" id="ARBA00022989"/>
    </source>
</evidence>
<evidence type="ECO:0000256" key="11">
    <source>
        <dbReference type="ARBA" id="ARBA00023303"/>
    </source>
</evidence>
<evidence type="ECO:0000256" key="13">
    <source>
        <dbReference type="SAM" id="Phobius"/>
    </source>
</evidence>
<keyword evidence="3 12" id="KW-0813">Transport</keyword>
<dbReference type="Gene3D" id="2.60.470.10">
    <property type="entry name" value="Acid-sensing ion channels like domains"/>
    <property type="match status" value="1"/>
</dbReference>
<organism evidence="14 15">
    <name type="scientific">Tigriopus californicus</name>
    <name type="common">Marine copepod</name>
    <dbReference type="NCBI Taxonomy" id="6832"/>
    <lineage>
        <taxon>Eukaryota</taxon>
        <taxon>Metazoa</taxon>
        <taxon>Ecdysozoa</taxon>
        <taxon>Arthropoda</taxon>
        <taxon>Crustacea</taxon>
        <taxon>Multicrustacea</taxon>
        <taxon>Hexanauplia</taxon>
        <taxon>Copepoda</taxon>
        <taxon>Harpacticoida</taxon>
        <taxon>Harpacticidae</taxon>
        <taxon>Tigriopus</taxon>
    </lineage>
</organism>
<accession>A0A553PDT2</accession>
<evidence type="ECO:0000256" key="2">
    <source>
        <dbReference type="ARBA" id="ARBA00007193"/>
    </source>
</evidence>
<feature type="transmembrane region" description="Helical" evidence="13">
    <location>
        <begin position="115"/>
        <end position="135"/>
    </location>
</feature>
<evidence type="ECO:0000313" key="14">
    <source>
        <dbReference type="EMBL" id="TRY75837.1"/>
    </source>
</evidence>
<evidence type="ECO:0000256" key="1">
    <source>
        <dbReference type="ARBA" id="ARBA00004141"/>
    </source>
</evidence>
<dbReference type="Gene3D" id="1.10.287.770">
    <property type="entry name" value="YojJ-like"/>
    <property type="match status" value="1"/>
</dbReference>
<evidence type="ECO:0000256" key="5">
    <source>
        <dbReference type="ARBA" id="ARBA00022692"/>
    </source>
</evidence>
<dbReference type="GO" id="GO:0015280">
    <property type="term" value="F:ligand-gated sodium channel activity"/>
    <property type="evidence" value="ECO:0007669"/>
    <property type="project" value="TreeGrafter"/>
</dbReference>
<evidence type="ECO:0000256" key="12">
    <source>
        <dbReference type="RuleBase" id="RU000679"/>
    </source>
</evidence>
<dbReference type="EMBL" id="VCGU01000005">
    <property type="protein sequence ID" value="TRY75837.1"/>
    <property type="molecule type" value="Genomic_DNA"/>
</dbReference>
<keyword evidence="15" id="KW-1185">Reference proteome</keyword>
<comment type="caution">
    <text evidence="14">The sequence shown here is derived from an EMBL/GenBank/DDBJ whole genome shotgun (WGS) entry which is preliminary data.</text>
</comment>
<dbReference type="GO" id="GO:0005886">
    <property type="term" value="C:plasma membrane"/>
    <property type="evidence" value="ECO:0007669"/>
    <property type="project" value="TreeGrafter"/>
</dbReference>
<keyword evidence="9 13" id="KW-0472">Membrane</keyword>
<sequence length="592" mass="66440">MGHQERRRLVALRAYGCGGVEDCVSNEWAELRTAVELEALLVEGVDPLLRVRPGLVRDEWANGSEAMMGPHGLTMDVSDLVLNNVRDLSAFGETSSIHGIHYVLGSNHRAQERSVWTIVVLVGLAMSLFWSHGLFQSKAEDPTMTTIESTALPIANISFPVVSLCRPGYSLARLMKSLGDMGATVHHPQTKQDKAIQLLQQEFESWPNLTADLFASHMISSWKSINLLNQIEDQPDVLPLEFMLDKSKASTPWSEKRQEAFASLSQMLQIERNYLKIMRMLLGSSMLCHEFIKHCKWNGVKFPCKSLFVLNPTDGGLCCSFHMDLKAIKENLPFMEALEHSDVLSHSALNKGNEDSLGIDMTPKVGEGFGLELILDANLSSNDPGSMTDDHQGISSSIASHSESVSVSSGRFLIAPGHVTEVVLTAIKTDTEKTLEETFDPNTRKCYFPHEYQLELYNECDDKNMESSPLCSSDTEFQPQKWSETAIQELGQETADMYNLISSKRFFATDKLFPKTFGQSSKRNEYDAFKKDISVVRYSFGKSTILHYRKRTRISDNDFIAQVGGIFGLCLGCSFISMFEILYWIITKIFRF</sequence>
<keyword evidence="5 12" id="KW-0812">Transmembrane</keyword>
<keyword evidence="10 12" id="KW-0739">Sodium transport</keyword>
<keyword evidence="11 12" id="KW-0407">Ion channel</keyword>